<evidence type="ECO:0000313" key="2">
    <source>
        <dbReference type="EMBL" id="CAD6267287.1"/>
    </source>
</evidence>
<dbReference type="AlphaFoldDB" id="A0A811RAR8"/>
<evidence type="ECO:0000313" key="3">
    <source>
        <dbReference type="Proteomes" id="UP000604825"/>
    </source>
</evidence>
<feature type="region of interest" description="Disordered" evidence="1">
    <location>
        <begin position="689"/>
        <end position="784"/>
    </location>
</feature>
<keyword evidence="3" id="KW-1185">Reference proteome</keyword>
<proteinExistence type="predicted"/>
<accession>A0A811RAR8</accession>
<dbReference type="InterPro" id="IPR008581">
    <property type="entry name" value="DUF863_pln"/>
</dbReference>
<name>A0A811RAR8_9POAL</name>
<feature type="compositionally biased region" description="Basic and acidic residues" evidence="1">
    <location>
        <begin position="746"/>
        <end position="756"/>
    </location>
</feature>
<feature type="compositionally biased region" description="Basic residues" evidence="1">
    <location>
        <begin position="767"/>
        <end position="782"/>
    </location>
</feature>
<feature type="compositionally biased region" description="Basic residues" evidence="1">
    <location>
        <begin position="721"/>
        <end position="731"/>
    </location>
</feature>
<dbReference type="PANTHER" id="PTHR33167">
    <property type="entry name" value="TRANSCRIPTION FACTOR, PUTATIVE (DUF863)-RELATED"/>
    <property type="match status" value="1"/>
</dbReference>
<dbReference type="Proteomes" id="UP000604825">
    <property type="component" value="Unassembled WGS sequence"/>
</dbReference>
<protein>
    <submittedName>
        <fullName evidence="2">Uncharacterized protein</fullName>
    </submittedName>
</protein>
<reference evidence="2" key="1">
    <citation type="submission" date="2020-10" db="EMBL/GenBank/DDBJ databases">
        <authorList>
            <person name="Han B."/>
            <person name="Lu T."/>
            <person name="Zhao Q."/>
            <person name="Huang X."/>
            <person name="Zhao Y."/>
        </authorList>
    </citation>
    <scope>NUCLEOTIDE SEQUENCE</scope>
</reference>
<evidence type="ECO:0000256" key="1">
    <source>
        <dbReference type="SAM" id="MobiDB-lite"/>
    </source>
</evidence>
<organism evidence="2 3">
    <name type="scientific">Miscanthus lutarioriparius</name>
    <dbReference type="NCBI Taxonomy" id="422564"/>
    <lineage>
        <taxon>Eukaryota</taxon>
        <taxon>Viridiplantae</taxon>
        <taxon>Streptophyta</taxon>
        <taxon>Embryophyta</taxon>
        <taxon>Tracheophyta</taxon>
        <taxon>Spermatophyta</taxon>
        <taxon>Magnoliopsida</taxon>
        <taxon>Liliopsida</taxon>
        <taxon>Poales</taxon>
        <taxon>Poaceae</taxon>
        <taxon>PACMAD clade</taxon>
        <taxon>Panicoideae</taxon>
        <taxon>Andropogonodae</taxon>
        <taxon>Andropogoneae</taxon>
        <taxon>Saccharinae</taxon>
        <taxon>Miscanthus</taxon>
    </lineage>
</organism>
<dbReference type="OrthoDB" id="630817at2759"/>
<dbReference type="EMBL" id="CAJGYO010000014">
    <property type="protein sequence ID" value="CAD6267287.1"/>
    <property type="molecule type" value="Genomic_DNA"/>
</dbReference>
<dbReference type="PANTHER" id="PTHR33167:SF4">
    <property type="entry name" value="TRANSCRIPTION FACTOR, PUTATIVE (DUF863)-RELATED"/>
    <property type="match status" value="1"/>
</dbReference>
<comment type="caution">
    <text evidence="2">The sequence shown here is derived from an EMBL/GenBank/DDBJ whole genome shotgun (WGS) entry which is preliminary data.</text>
</comment>
<dbReference type="Pfam" id="PF05904">
    <property type="entry name" value="DUF863"/>
    <property type="match status" value="2"/>
</dbReference>
<sequence length="843" mass="93659">MRLQARLAESLSHRRFAFQNLKLGAYFRFSVLCLLTSCDCQFSGHFQYLTDMGIKAEGETYIPEYFDMEHSSVNSNGNVLPYHKENKPSVYLAEKFTIIASNGSVHYDKEMIKRTMLVHEATFRKQVYELHRLYKIQNNLMARFQREELNGCPSYADVLQPRSSASQALLGDVKGMQQTANPISGHDPKQSCIDLINESSSQYSVSGTPLRHNNVRPQKKMFDLQLPADVYADDDNDDDVEILEVRPSKSLPGANGSVLFGNVKLNLQNSEGYSHMKSWSTDIQAHHSSAAYILNKPVEESSSMNLTDFRGVGISAPQNQRHVSQGVNLNLISLEAKLKEKCVGKASGSRFFGANEEIRNNNSFQQRKDDSNTSMAWYKQNCTGSSMGHYAPSASTFNHSILAPLGFNHALNPPWQSNNTSYLTKSHCGAAETFTAKDALSNGISMDSTSKAPYHHSLKIQGGAGYQKLPALHDNLMNIDLNDTPFDATATWEQGSEKSVVDIRLSKKPVSLMESQVPSSYAKDHTQILPSPTLYSESSTRVPAFPISVGAEKDSQCSPTLQYDLNIGPSIKCEADMEIQPQCKESDTDIRNLIDLNEALPIIDDPEMDAHESGEIVPHEPNDPSQDSLAIAAAERLVEMWNDSVQPASPQPDILHWFADLAISKDNTVLDKDSDDDFEAATLKLQETKSNEYHSTQRTTQEDNRNCGHSSAASDLVSKPQRGRGRGRRQRKDFQKDILPSLASLPKHEVSEDLRALGRSKPATPAKRGRNKQQPRGRRRARSVAVAMEVEETKVSPPPQASPSLVPADLDADALGIIRWGRTTRRCRRPRCPPVNNASLRVA</sequence>
<gene>
    <name evidence="2" type="ORF">NCGR_LOCUS50592</name>
</gene>